<dbReference type="InterPro" id="IPR011989">
    <property type="entry name" value="ARM-like"/>
</dbReference>
<feature type="region of interest" description="Disordered" evidence="1">
    <location>
        <begin position="293"/>
        <end position="332"/>
    </location>
</feature>
<dbReference type="Proteomes" id="UP000186817">
    <property type="component" value="Unassembled WGS sequence"/>
</dbReference>
<evidence type="ECO:0000313" key="3">
    <source>
        <dbReference type="Proteomes" id="UP000186817"/>
    </source>
</evidence>
<feature type="compositionally biased region" description="Basic and acidic residues" evidence="1">
    <location>
        <begin position="17"/>
        <end position="26"/>
    </location>
</feature>
<dbReference type="Gene3D" id="1.25.10.10">
    <property type="entry name" value="Leucine-rich Repeat Variant"/>
    <property type="match status" value="1"/>
</dbReference>
<keyword evidence="3" id="KW-1185">Reference proteome</keyword>
<evidence type="ECO:0000313" key="2">
    <source>
        <dbReference type="EMBL" id="OLP86947.1"/>
    </source>
</evidence>
<name>A0A1Q9CVL3_SYMMI</name>
<dbReference type="OrthoDB" id="437980at2759"/>
<protein>
    <submittedName>
        <fullName evidence="2">Uncharacterized protein</fullName>
    </submittedName>
</protein>
<evidence type="ECO:0000256" key="1">
    <source>
        <dbReference type="SAM" id="MobiDB-lite"/>
    </source>
</evidence>
<accession>A0A1Q9CVL3</accession>
<dbReference type="InterPro" id="IPR016024">
    <property type="entry name" value="ARM-type_fold"/>
</dbReference>
<reference evidence="2 3" key="1">
    <citation type="submission" date="2016-02" db="EMBL/GenBank/DDBJ databases">
        <title>Genome analysis of coral dinoflagellate symbionts highlights evolutionary adaptations to a symbiotic lifestyle.</title>
        <authorList>
            <person name="Aranda M."/>
            <person name="Li Y."/>
            <person name="Liew Y.J."/>
            <person name="Baumgarten S."/>
            <person name="Simakov O."/>
            <person name="Wilson M."/>
            <person name="Piel J."/>
            <person name="Ashoor H."/>
            <person name="Bougouffa S."/>
            <person name="Bajic V.B."/>
            <person name="Ryu T."/>
            <person name="Ravasi T."/>
            <person name="Bayer T."/>
            <person name="Micklem G."/>
            <person name="Kim H."/>
            <person name="Bhak J."/>
            <person name="Lajeunesse T.C."/>
            <person name="Voolstra C.R."/>
        </authorList>
    </citation>
    <scope>NUCLEOTIDE SEQUENCE [LARGE SCALE GENOMIC DNA]</scope>
    <source>
        <strain evidence="2 3">CCMP2467</strain>
    </source>
</reference>
<dbReference type="EMBL" id="LSRX01000891">
    <property type="protein sequence ID" value="OLP86947.1"/>
    <property type="molecule type" value="Genomic_DNA"/>
</dbReference>
<organism evidence="2 3">
    <name type="scientific">Symbiodinium microadriaticum</name>
    <name type="common">Dinoflagellate</name>
    <name type="synonym">Zooxanthella microadriatica</name>
    <dbReference type="NCBI Taxonomy" id="2951"/>
    <lineage>
        <taxon>Eukaryota</taxon>
        <taxon>Sar</taxon>
        <taxon>Alveolata</taxon>
        <taxon>Dinophyceae</taxon>
        <taxon>Suessiales</taxon>
        <taxon>Symbiodiniaceae</taxon>
        <taxon>Symbiodinium</taxon>
    </lineage>
</organism>
<dbReference type="AlphaFoldDB" id="A0A1Q9CVL3"/>
<proteinExistence type="predicted"/>
<sequence length="669" mass="74282">MNSWARSDEREKLLESLRTEARESLRGKKKKKEKEESKGKPTKPPIHVDRKLALLKLRDVASTGLREVLWRDEEVQKVLLWSLEDHQPELAQILTLAVFVHLTSSARNCEALLLSEEVRSRLVRVVQESSGEVREKALLALTGLAVASFQKEEFEDVRNLLGQAAGRGRGAPQRIEVFRALWSAATVCESPELFFGNTRIWGSLCESIEPTEPADVRESALGLLGALTWQPTGPHFVWHDAASREHLLTNTLRSQPSAVRTRALVALAGIAREPEMRAPIWAYVSVDLTRKLTEDDEEEEPQALRRRRAGSKATSEAEEKAEEEERPSMKDSLLAAASRTEICTVRSSALRVLLEISFGEEFMLELVQSGLADLLLEASHDQRLQPRERKLCLHGQNRISEWNEARLAEELRIERENESRERLAMRLEEEYQVVLREAPEMKRADEESYAFEEWSKAQTEINAMAKADEFSAAMNRHLTFLLHMNRERMEQEDELSLQFRQQEEKKVFASKVAAARERAIEAAKAAAGAMKRVGGDAILQARDAGEAAGAAAAKLGMGPLIQATFAGTQAAAAASVKQKQPLTRSEQLDEANKAAMAVADRCEMTEEEIELIDEATIAAKEAASVDEQSDIATCFAVALACRLSLTEEAQSAVTGGAAAASADRPDGYP</sequence>
<dbReference type="SUPFAM" id="SSF48371">
    <property type="entry name" value="ARM repeat"/>
    <property type="match status" value="1"/>
</dbReference>
<feature type="region of interest" description="Disordered" evidence="1">
    <location>
        <begin position="17"/>
        <end position="45"/>
    </location>
</feature>
<comment type="caution">
    <text evidence="2">The sequence shown here is derived from an EMBL/GenBank/DDBJ whole genome shotgun (WGS) entry which is preliminary data.</text>
</comment>
<gene>
    <name evidence="2" type="ORF">AK812_SmicGene31898</name>
</gene>